<dbReference type="Pfam" id="PF05691">
    <property type="entry name" value="Raffinose_syn"/>
    <property type="match status" value="1"/>
</dbReference>
<evidence type="ECO:0000313" key="2">
    <source>
        <dbReference type="EMBL" id="KAF3968713.1"/>
    </source>
</evidence>
<name>A0A8J4VQ89_9ROSI</name>
<evidence type="ECO:0000256" key="1">
    <source>
        <dbReference type="ARBA" id="ARBA00023277"/>
    </source>
</evidence>
<dbReference type="Proteomes" id="UP000737018">
    <property type="component" value="Unassembled WGS sequence"/>
</dbReference>
<keyword evidence="3" id="KW-1185">Reference proteome</keyword>
<proteinExistence type="predicted"/>
<dbReference type="OrthoDB" id="1727138at2759"/>
<dbReference type="PANTHER" id="PTHR31268">
    <property type="match status" value="1"/>
</dbReference>
<protein>
    <submittedName>
        <fullName evidence="2">Uncharacterized protein</fullName>
    </submittedName>
</protein>
<dbReference type="AlphaFoldDB" id="A0A8J4VQ89"/>
<organism evidence="2 3">
    <name type="scientific">Castanea mollissima</name>
    <name type="common">Chinese chestnut</name>
    <dbReference type="NCBI Taxonomy" id="60419"/>
    <lineage>
        <taxon>Eukaryota</taxon>
        <taxon>Viridiplantae</taxon>
        <taxon>Streptophyta</taxon>
        <taxon>Embryophyta</taxon>
        <taxon>Tracheophyta</taxon>
        <taxon>Spermatophyta</taxon>
        <taxon>Magnoliopsida</taxon>
        <taxon>eudicotyledons</taxon>
        <taxon>Gunneridae</taxon>
        <taxon>Pentapetalae</taxon>
        <taxon>rosids</taxon>
        <taxon>fabids</taxon>
        <taxon>Fagales</taxon>
        <taxon>Fagaceae</taxon>
        <taxon>Castanea</taxon>
    </lineage>
</organism>
<dbReference type="EMBL" id="JRKL02000736">
    <property type="protein sequence ID" value="KAF3968713.1"/>
    <property type="molecule type" value="Genomic_DNA"/>
</dbReference>
<accession>A0A8J4VQ89</accession>
<dbReference type="PANTHER" id="PTHR31268:SF10">
    <property type="entry name" value="GALACTINOL--SUCROSE GALACTOSYLTRANSFERASE"/>
    <property type="match status" value="1"/>
</dbReference>
<comment type="caution">
    <text evidence="2">The sequence shown here is derived from an EMBL/GenBank/DDBJ whole genome shotgun (WGS) entry which is preliminary data.</text>
</comment>
<reference evidence="2" key="1">
    <citation type="submission" date="2020-03" db="EMBL/GenBank/DDBJ databases">
        <title>Castanea mollissima Vanexum genome sequencing.</title>
        <authorList>
            <person name="Staton M."/>
        </authorList>
    </citation>
    <scope>NUCLEOTIDE SEQUENCE</scope>
    <source>
        <tissue evidence="2">Leaf</tissue>
    </source>
</reference>
<sequence length="91" mass="10282">MNSAKKVNHLLKGHSLQSDWWTSKKTITGYWGGVLPSSETMNKYNPKIAYPIHSPGSGVGGWVSLTRFYEEALEQSIARNFKYNNLICCMI</sequence>
<gene>
    <name evidence="2" type="ORF">CMV_007424</name>
</gene>
<dbReference type="InterPro" id="IPR008811">
    <property type="entry name" value="Glycosyl_hydrolases_36"/>
</dbReference>
<evidence type="ECO:0000313" key="3">
    <source>
        <dbReference type="Proteomes" id="UP000737018"/>
    </source>
</evidence>
<keyword evidence="1" id="KW-0119">Carbohydrate metabolism</keyword>